<feature type="region of interest" description="Disordered" evidence="1">
    <location>
        <begin position="417"/>
        <end position="440"/>
    </location>
</feature>
<feature type="domain" description="Htaa" evidence="4">
    <location>
        <begin position="45"/>
        <end position="199"/>
    </location>
</feature>
<feature type="compositionally biased region" description="Gly residues" evidence="1">
    <location>
        <begin position="425"/>
        <end position="437"/>
    </location>
</feature>
<keyword evidence="2" id="KW-1133">Transmembrane helix</keyword>
<evidence type="ECO:0000256" key="3">
    <source>
        <dbReference type="SAM" id="SignalP"/>
    </source>
</evidence>
<evidence type="ECO:0000256" key="2">
    <source>
        <dbReference type="SAM" id="Phobius"/>
    </source>
</evidence>
<keyword evidence="2" id="KW-0472">Membrane</keyword>
<dbReference type="RefSeq" id="WP_394323106.1">
    <property type="nucleotide sequence ID" value="NZ_JBHMQV010000009.1"/>
</dbReference>
<protein>
    <submittedName>
        <fullName evidence="5">HtaA domain-containing protein</fullName>
    </submittedName>
</protein>
<feature type="chain" id="PRO_5045416055" evidence="3">
    <location>
        <begin position="37"/>
        <end position="498"/>
    </location>
</feature>
<dbReference type="InterPro" id="IPR007331">
    <property type="entry name" value="Htaa"/>
</dbReference>
<dbReference type="Pfam" id="PF04213">
    <property type="entry name" value="HtaA"/>
    <property type="match status" value="2"/>
</dbReference>
<keyword evidence="6" id="KW-1185">Reference proteome</keyword>
<dbReference type="Proteomes" id="UP001589887">
    <property type="component" value="Unassembled WGS sequence"/>
</dbReference>
<feature type="signal peptide" evidence="3">
    <location>
        <begin position="1"/>
        <end position="36"/>
    </location>
</feature>
<proteinExistence type="predicted"/>
<gene>
    <name evidence="5" type="ORF">ACFH04_33740</name>
</gene>
<feature type="region of interest" description="Disordered" evidence="1">
    <location>
        <begin position="186"/>
        <end position="246"/>
    </location>
</feature>
<keyword evidence="3" id="KW-0732">Signal</keyword>
<name>A0ABV6TTC4_9ACTN</name>
<evidence type="ECO:0000313" key="6">
    <source>
        <dbReference type="Proteomes" id="UP001589887"/>
    </source>
</evidence>
<feature type="domain" description="Htaa" evidence="4">
    <location>
        <begin position="250"/>
        <end position="405"/>
    </location>
</feature>
<feature type="transmembrane region" description="Helical" evidence="2">
    <location>
        <begin position="471"/>
        <end position="489"/>
    </location>
</feature>
<evidence type="ECO:0000256" key="1">
    <source>
        <dbReference type="SAM" id="MobiDB-lite"/>
    </source>
</evidence>
<keyword evidence="2" id="KW-0812">Transmembrane</keyword>
<reference evidence="5 6" key="1">
    <citation type="submission" date="2024-09" db="EMBL/GenBank/DDBJ databases">
        <authorList>
            <person name="Sun Q."/>
            <person name="Mori K."/>
        </authorList>
    </citation>
    <scope>NUCLEOTIDE SEQUENCE [LARGE SCALE GENOMIC DNA]</scope>
    <source>
        <strain evidence="5 6">JCM 4557</strain>
    </source>
</reference>
<evidence type="ECO:0000313" key="5">
    <source>
        <dbReference type="EMBL" id="MFC0848633.1"/>
    </source>
</evidence>
<comment type="caution">
    <text evidence="5">The sequence shown here is derived from an EMBL/GenBank/DDBJ whole genome shotgun (WGS) entry which is preliminary data.</text>
</comment>
<feature type="compositionally biased region" description="Pro residues" evidence="1">
    <location>
        <begin position="209"/>
        <end position="240"/>
    </location>
</feature>
<dbReference type="EMBL" id="JBHMQV010000009">
    <property type="protein sequence ID" value="MFC0848633.1"/>
    <property type="molecule type" value="Genomic_DNA"/>
</dbReference>
<organism evidence="5 6">
    <name type="scientific">Streptomyces noboritoensis</name>
    <dbReference type="NCBI Taxonomy" id="67337"/>
    <lineage>
        <taxon>Bacteria</taxon>
        <taxon>Bacillati</taxon>
        <taxon>Actinomycetota</taxon>
        <taxon>Actinomycetes</taxon>
        <taxon>Kitasatosporales</taxon>
        <taxon>Streptomycetaceae</taxon>
        <taxon>Streptomyces</taxon>
    </lineage>
</organism>
<sequence>MSVTSRLPRSSARTTAIAVVCAATAATVLSAVPAHAAAKVELKGATFDWGFKESFRRYVGAGGITVADGAKQAAGNGVFTFVDGAGTYDTATHASATAFKGSVRFSAHGGVLDIKLSDLKVTTTTTTGVITADVTTKDGGKDKTADDVPLADLDLSQVKPSQGAAMTFKDIPATLTEQGAAAFNGNYKKGEKLDPATLTFPMGGGEPTKPNPTPTTPTPTKPTPTKPTPTKPAPATPTAPTPTSDKVVKAKLSWGLKQSWRSYIASGGNTTVSEGATAAKDSFGFPLDKGELKADARKVNASFRGNVRFTYAAHGNLDIAFGAVRIAASGAKGALYVDVTTPQGVKRNVEFASLDLSRADFTARKDVVRLNAVPAAFTADGAAVFARPGEQSQYKAGEAIDPVTVALGLSESADLDTAGDTATTSGGGGGTAGGTGTSGAAAATVGGSTVGGSTGGGTLAATGSSAPTGPLLGAAGAIAVTGAAAVYAARRRTALGRA</sequence>
<evidence type="ECO:0000259" key="4">
    <source>
        <dbReference type="Pfam" id="PF04213"/>
    </source>
</evidence>
<accession>A0ABV6TTC4</accession>